<keyword evidence="3 8" id="KW-0689">Ribosomal protein</keyword>
<dbReference type="NCBIfam" id="NF003219">
    <property type="entry name" value="PRK04191.1"/>
    <property type="match status" value="1"/>
</dbReference>
<dbReference type="InterPro" id="IPR009019">
    <property type="entry name" value="KH_sf_prok-type"/>
</dbReference>
<dbReference type="EMBL" id="AK423096">
    <property type="protein sequence ID" value="BAN41532.1"/>
    <property type="molecule type" value="mRNA"/>
</dbReference>
<evidence type="ECO:0000256" key="6">
    <source>
        <dbReference type="PROSITE-ProRule" id="PRU00118"/>
    </source>
</evidence>
<dbReference type="InterPro" id="IPR036419">
    <property type="entry name" value="Ribosomal_S3_C_sf"/>
</dbReference>
<dbReference type="FunFam" id="3.30.300.20:FF:000006">
    <property type="entry name" value="40S ribosomal protein S3"/>
    <property type="match status" value="1"/>
</dbReference>
<evidence type="ECO:0000256" key="2">
    <source>
        <dbReference type="ARBA" id="ARBA00022884"/>
    </source>
</evidence>
<dbReference type="CDD" id="cd02413">
    <property type="entry name" value="KH-II_40S_S3"/>
    <property type="match status" value="1"/>
</dbReference>
<comment type="similarity">
    <text evidence="1">Belongs to the universal ribosomal protein uS3 family.</text>
</comment>
<dbReference type="InterPro" id="IPR015946">
    <property type="entry name" value="KH_dom-like_a/b"/>
</dbReference>
<keyword evidence="4" id="KW-0687">Ribonucleoprotein</keyword>
<dbReference type="InterPro" id="IPR005703">
    <property type="entry name" value="Ribosomal_uS3_euk/arc"/>
</dbReference>
<evidence type="ECO:0000259" key="7">
    <source>
        <dbReference type="PROSITE" id="PS50823"/>
    </source>
</evidence>
<dbReference type="InterPro" id="IPR004044">
    <property type="entry name" value="KH_dom_type_2"/>
</dbReference>
<dbReference type="Gene3D" id="3.30.300.20">
    <property type="match status" value="1"/>
</dbReference>
<reference evidence="8" key="1">
    <citation type="submission" date="2012-06" db="EMBL/GenBank/DDBJ databases">
        <title>Short 5' UTR of Entamoeba genes.</title>
        <authorList>
            <person name="Hiranuka K."/>
            <person name="Kumagai M."/>
            <person name="Wakaguri H."/>
            <person name="Suzuki Y."/>
            <person name="Sugano S."/>
            <person name="Watanabe J."/>
            <person name="Makioka A."/>
        </authorList>
    </citation>
    <scope>NUCLEOTIDE SEQUENCE</scope>
    <source>
        <strain evidence="8">IP1</strain>
    </source>
</reference>
<name>S0B6J6_ENTIV</name>
<evidence type="ECO:0000256" key="1">
    <source>
        <dbReference type="ARBA" id="ARBA00010761"/>
    </source>
</evidence>
<dbReference type="GO" id="GO:0003723">
    <property type="term" value="F:RNA binding"/>
    <property type="evidence" value="ECO:0007669"/>
    <property type="project" value="UniProtKB-UniRule"/>
</dbReference>
<dbReference type="Pfam" id="PF07650">
    <property type="entry name" value="KH_2"/>
    <property type="match status" value="1"/>
</dbReference>
<feature type="domain" description="KH type-2" evidence="7">
    <location>
        <begin position="35"/>
        <end position="106"/>
    </location>
</feature>
<evidence type="ECO:0000313" key="8">
    <source>
        <dbReference type="EMBL" id="BAN41532.1"/>
    </source>
</evidence>
<dbReference type="GO" id="GO:0003735">
    <property type="term" value="F:structural constituent of ribosome"/>
    <property type="evidence" value="ECO:0007669"/>
    <property type="project" value="InterPro"/>
</dbReference>
<dbReference type="InterPro" id="IPR001351">
    <property type="entry name" value="Ribosomal_uS3_C"/>
</dbReference>
<dbReference type="NCBIfam" id="TIGR01008">
    <property type="entry name" value="uS3_euk_arch"/>
    <property type="match status" value="1"/>
</dbReference>
<dbReference type="Gene3D" id="3.30.1140.32">
    <property type="entry name" value="Ribosomal protein S3, C-terminal domain"/>
    <property type="match status" value="1"/>
</dbReference>
<sequence length="246" mass="27266">MFCLTKVKELSLDVLKTNISRKHKFVADGVFYAELNELLQRELCADGYSGVEIRKNANKFQIIIRATRASNIIGDKGRRIRELTSLMISRFGFEKNCLELFVEKVASRGLCPVSQAESIKYKIAEGVPVRRAVGSVMKLIMESGALGCEVVISGKLRGQRAQHMIFKEGYLIKSGNATRQFYASAIRCVLLRMGIIGIKVNIMLNTDPTGKTGPAARIPDVIEIKTPKDEVSWVKTSVVAANAKKE</sequence>
<dbReference type="GO" id="GO:0022627">
    <property type="term" value="C:cytosolic small ribosomal subunit"/>
    <property type="evidence" value="ECO:0007669"/>
    <property type="project" value="TreeGrafter"/>
</dbReference>
<organism evidence="8">
    <name type="scientific">Entamoeba invadens</name>
    <dbReference type="NCBI Taxonomy" id="33085"/>
    <lineage>
        <taxon>Eukaryota</taxon>
        <taxon>Amoebozoa</taxon>
        <taxon>Evosea</taxon>
        <taxon>Archamoebae</taxon>
        <taxon>Mastigamoebida</taxon>
        <taxon>Entamoebidae</taxon>
        <taxon>Entamoeba</taxon>
    </lineage>
</organism>
<accession>S0B6J6</accession>
<dbReference type="PANTHER" id="PTHR11760">
    <property type="entry name" value="30S/40S RIBOSOMAL PROTEIN S3"/>
    <property type="match status" value="1"/>
</dbReference>
<dbReference type="PANTHER" id="PTHR11760:SF32">
    <property type="entry name" value="SMALL RIBOSOMAL SUBUNIT PROTEIN US3"/>
    <property type="match status" value="1"/>
</dbReference>
<dbReference type="Pfam" id="PF00189">
    <property type="entry name" value="Ribosomal_S3_C"/>
    <property type="match status" value="1"/>
</dbReference>
<dbReference type="SUPFAM" id="SSF54814">
    <property type="entry name" value="Prokaryotic type KH domain (KH-domain type II)"/>
    <property type="match status" value="1"/>
</dbReference>
<dbReference type="VEuPathDB" id="AmoebaDB:EIN_184970"/>
<dbReference type="InterPro" id="IPR057258">
    <property type="entry name" value="Ribosomal_uS3"/>
</dbReference>
<evidence type="ECO:0000256" key="3">
    <source>
        <dbReference type="ARBA" id="ARBA00022980"/>
    </source>
</evidence>
<dbReference type="SUPFAM" id="SSF54821">
    <property type="entry name" value="Ribosomal protein S3 C-terminal domain"/>
    <property type="match status" value="1"/>
</dbReference>
<protein>
    <recommendedName>
        <fullName evidence="5">40S ribosomal protein S3</fullName>
    </recommendedName>
</protein>
<keyword evidence="2 6" id="KW-0694">RNA-binding</keyword>
<proteinExistence type="evidence at transcript level"/>
<dbReference type="AlphaFoldDB" id="S0B6J6"/>
<dbReference type="PROSITE" id="PS50823">
    <property type="entry name" value="KH_TYPE_2"/>
    <property type="match status" value="1"/>
</dbReference>
<evidence type="ECO:0000256" key="5">
    <source>
        <dbReference type="ARBA" id="ARBA00035408"/>
    </source>
</evidence>
<dbReference type="GO" id="GO:0005634">
    <property type="term" value="C:nucleus"/>
    <property type="evidence" value="ECO:0007669"/>
    <property type="project" value="TreeGrafter"/>
</dbReference>
<dbReference type="GO" id="GO:0006412">
    <property type="term" value="P:translation"/>
    <property type="evidence" value="ECO:0007669"/>
    <property type="project" value="InterPro"/>
</dbReference>
<evidence type="ECO:0000256" key="4">
    <source>
        <dbReference type="ARBA" id="ARBA00023274"/>
    </source>
</evidence>